<comment type="caution">
    <text evidence="3">The sequence shown here is derived from an EMBL/GenBank/DDBJ whole genome shotgun (WGS) entry which is preliminary data.</text>
</comment>
<name>A0ABW1W746_9GAMM</name>
<keyword evidence="4" id="KW-1185">Reference proteome</keyword>
<evidence type="ECO:0000256" key="1">
    <source>
        <dbReference type="ARBA" id="ARBA00022737"/>
    </source>
</evidence>
<dbReference type="PANTHER" id="PTHR45752:SF187">
    <property type="entry name" value="LEUCINE-RICH REPEAT AND IQ DOMAIN-CONTAINING PROTEIN 4"/>
    <property type="match status" value="1"/>
</dbReference>
<organism evidence="3 4">
    <name type="scientific">Psychrobacter glacincola</name>
    <dbReference type="NCBI Taxonomy" id="56810"/>
    <lineage>
        <taxon>Bacteria</taxon>
        <taxon>Pseudomonadati</taxon>
        <taxon>Pseudomonadota</taxon>
        <taxon>Gammaproteobacteria</taxon>
        <taxon>Moraxellales</taxon>
        <taxon>Moraxellaceae</taxon>
        <taxon>Psychrobacter</taxon>
    </lineage>
</organism>
<dbReference type="Pfam" id="PF23598">
    <property type="entry name" value="LRR_14"/>
    <property type="match status" value="1"/>
</dbReference>
<dbReference type="InterPro" id="IPR055414">
    <property type="entry name" value="LRR_R13L4/SHOC2-like"/>
</dbReference>
<proteinExistence type="predicted"/>
<dbReference type="RefSeq" id="WP_011513288.1">
    <property type="nucleotide sequence ID" value="NZ_CAJGZK010000017.1"/>
</dbReference>
<gene>
    <name evidence="3" type="ORF">ACFP58_04455</name>
</gene>
<evidence type="ECO:0000259" key="2">
    <source>
        <dbReference type="Pfam" id="PF23598"/>
    </source>
</evidence>
<dbReference type="SUPFAM" id="SSF52058">
    <property type="entry name" value="L domain-like"/>
    <property type="match status" value="1"/>
</dbReference>
<dbReference type="Gene3D" id="3.80.10.10">
    <property type="entry name" value="Ribonuclease Inhibitor"/>
    <property type="match status" value="1"/>
</dbReference>
<accession>A0ABW1W746</accession>
<evidence type="ECO:0000313" key="3">
    <source>
        <dbReference type="EMBL" id="MFC6380727.1"/>
    </source>
</evidence>
<sequence>MITNNTTTAKPWMSELWTWADEYGISEKDLPRNEAHLLTITELEICSDQITELPESIGYLHNLTHLALNCKALERLPESIGQLSQLERLTITSDEVKQLPESFARLISLSSLNIPTHLSNQLPTTLMDKYHNENETLYIERMAFTSLYSPLEKNYGLSFFGFVLISDDWNEKALIDLKFKAALEFLLVLQTTEQTIDDFDVVDGVIICKPDEVQKIINMFETTFDYSVMAIDFGDVREAINFAKPAKFIQASALEVSESDKVFSQIIDQIPKEITVKSVMFQVESNRYFTVDEFKVMSDTIDNMGAEDEHIFYSAKVVDKPEHCWMGMIYMVG</sequence>
<dbReference type="EMBL" id="JBHSTZ010000013">
    <property type="protein sequence ID" value="MFC6380727.1"/>
    <property type="molecule type" value="Genomic_DNA"/>
</dbReference>
<dbReference type="PANTHER" id="PTHR45752">
    <property type="entry name" value="LEUCINE-RICH REPEAT-CONTAINING"/>
    <property type="match status" value="1"/>
</dbReference>
<dbReference type="InterPro" id="IPR050715">
    <property type="entry name" value="LRR-SigEffector_domain"/>
</dbReference>
<evidence type="ECO:0000313" key="4">
    <source>
        <dbReference type="Proteomes" id="UP001596264"/>
    </source>
</evidence>
<protein>
    <submittedName>
        <fullName evidence="3">Leucine-rich repeat domain-containing protein</fullName>
    </submittedName>
</protein>
<dbReference type="InterPro" id="IPR032675">
    <property type="entry name" value="LRR_dom_sf"/>
</dbReference>
<feature type="domain" description="Disease resistance R13L4/SHOC-2-like LRR" evidence="2">
    <location>
        <begin position="42"/>
        <end position="116"/>
    </location>
</feature>
<keyword evidence="1" id="KW-0677">Repeat</keyword>
<reference evidence="4" key="1">
    <citation type="journal article" date="2019" name="Int. J. Syst. Evol. Microbiol.">
        <title>The Global Catalogue of Microorganisms (GCM) 10K type strain sequencing project: providing services to taxonomists for standard genome sequencing and annotation.</title>
        <authorList>
            <consortium name="The Broad Institute Genomics Platform"/>
            <consortium name="The Broad Institute Genome Sequencing Center for Infectious Disease"/>
            <person name="Wu L."/>
            <person name="Ma J."/>
        </authorList>
    </citation>
    <scope>NUCLEOTIDE SEQUENCE [LARGE SCALE GENOMIC DNA]</scope>
    <source>
        <strain evidence="4">CCM 2050</strain>
    </source>
</reference>
<dbReference type="Proteomes" id="UP001596264">
    <property type="component" value="Unassembled WGS sequence"/>
</dbReference>